<sequence>MDPPPLPSQINAIPTTNAITQIAQQNYPDSASSSPSSRQNDTWDQESLAQVPGAKLRLICSYGGHIIPRPHDKSLCYVGGDTRIVVVDRQSSLSDLQIRLSHTLLNGRGFSLKYQLTNEELDSLVSVTTNEDLDNMIEEYDRAMSASPLKPSRLRLFLFLAKPETAASMGCLLADSKSETWFVDALNNASLLSRGLSDSAAGDNFLELETIPKSDSGINLEAQNESLAANNRQMAKNAIQEVQSTMPDSPMVETTSSFESSVSSPSMPNLPPIRVRAEDAGYANATFNDQMLGIDEQFSQMNVASNAQKVDDGYLHLAAAAATPPLPTVIGGAAVMSSATLVNTAPATGEHQGRVISDDERSDHSAPTGRRKPPLPLQPIQRKVGDGYSLPSPDSKHAAGGYNLQSPDSVASDSSIASATSFSKHAIYQDAPPAASRETRVPYAVTDPKNNVLDQNSQIQMQQVQDSVVIQVPQQQQQPQFIPTSGHYIQHTATGPVAVQPCYQMYAPQTQQPIHQQMDQQYPMYYMPVPQTQPYNMTVQSNIVDANAAASSQQLTPPNQTMVSSSAAFKEALPPIYPTRTVQSSNPEMPVNVYRTATPATQTVVQIPQSQYHQQYYGLSQVPPPPQQMTAVSNGAANFGYEYSHPVHEQASAQLAAENTTAQNRTS</sequence>
<feature type="compositionally biased region" description="Low complexity" evidence="1">
    <location>
        <begin position="251"/>
        <end position="267"/>
    </location>
</feature>
<feature type="region of interest" description="Disordered" evidence="1">
    <location>
        <begin position="347"/>
        <end position="412"/>
    </location>
</feature>
<feature type="region of interest" description="Disordered" evidence="1">
    <location>
        <begin position="246"/>
        <end position="269"/>
    </location>
</feature>
<dbReference type="InterPro" id="IPR053198">
    <property type="entry name" value="Gynoecium_Dev_Regulator"/>
</dbReference>
<feature type="compositionally biased region" description="Basic and acidic residues" evidence="1">
    <location>
        <begin position="351"/>
        <end position="364"/>
    </location>
</feature>
<accession>A0A1U7XWZ8</accession>
<dbReference type="SMART" id="SM00666">
    <property type="entry name" value="PB1"/>
    <property type="match status" value="1"/>
</dbReference>
<dbReference type="InterPro" id="IPR000270">
    <property type="entry name" value="PB1_dom"/>
</dbReference>
<proteinExistence type="predicted"/>
<organism evidence="3 4">
    <name type="scientific">Nicotiana sylvestris</name>
    <name type="common">Wood tobacco</name>
    <name type="synonym">South American tobacco</name>
    <dbReference type="NCBI Taxonomy" id="4096"/>
    <lineage>
        <taxon>Eukaryota</taxon>
        <taxon>Viridiplantae</taxon>
        <taxon>Streptophyta</taxon>
        <taxon>Embryophyta</taxon>
        <taxon>Tracheophyta</taxon>
        <taxon>Spermatophyta</taxon>
        <taxon>Magnoliopsida</taxon>
        <taxon>eudicotyledons</taxon>
        <taxon>Gunneridae</taxon>
        <taxon>Pentapetalae</taxon>
        <taxon>asterids</taxon>
        <taxon>lamiids</taxon>
        <taxon>Solanales</taxon>
        <taxon>Solanaceae</taxon>
        <taxon>Nicotianoideae</taxon>
        <taxon>Nicotianeae</taxon>
        <taxon>Nicotiana</taxon>
    </lineage>
</organism>
<dbReference type="RefSeq" id="XP_009791030.1">
    <property type="nucleotide sequence ID" value="XM_009792728.1"/>
</dbReference>
<evidence type="ECO:0000259" key="2">
    <source>
        <dbReference type="SMART" id="SM00666"/>
    </source>
</evidence>
<feature type="region of interest" description="Disordered" evidence="1">
    <location>
        <begin position="24"/>
        <end position="46"/>
    </location>
</feature>
<feature type="domain" description="PB1" evidence="2">
    <location>
        <begin position="70"/>
        <end position="159"/>
    </location>
</feature>
<dbReference type="PANTHER" id="PTHR31066">
    <property type="entry name" value="OS05G0427100 PROTEIN-RELATED"/>
    <property type="match status" value="1"/>
</dbReference>
<keyword evidence="3" id="KW-1185">Reference proteome</keyword>
<dbReference type="AlphaFoldDB" id="A0A1U7XWZ8"/>
<reference evidence="4" key="2">
    <citation type="submission" date="2025-08" db="UniProtKB">
        <authorList>
            <consortium name="RefSeq"/>
        </authorList>
    </citation>
    <scope>IDENTIFICATION</scope>
    <source>
        <tissue evidence="4">Leaf</tissue>
    </source>
</reference>
<reference evidence="3" key="1">
    <citation type="journal article" date="2013" name="Genome Biol.">
        <title>Reference genomes and transcriptomes of Nicotiana sylvestris and Nicotiana tomentosiformis.</title>
        <authorList>
            <person name="Sierro N."/>
            <person name="Battey J.N."/>
            <person name="Ouadi S."/>
            <person name="Bovet L."/>
            <person name="Goepfert S."/>
            <person name="Bakaher N."/>
            <person name="Peitsch M.C."/>
            <person name="Ivanov N.V."/>
        </authorList>
    </citation>
    <scope>NUCLEOTIDE SEQUENCE [LARGE SCALE GENOMIC DNA]</scope>
</reference>
<evidence type="ECO:0000313" key="4">
    <source>
        <dbReference type="RefSeq" id="XP_009791030.1"/>
    </source>
</evidence>
<protein>
    <submittedName>
        <fullName evidence="4">Uncharacterized protein LOC104238388 isoform X2</fullName>
    </submittedName>
</protein>
<dbReference type="Pfam" id="PF00564">
    <property type="entry name" value="PB1"/>
    <property type="match status" value="1"/>
</dbReference>
<dbReference type="Proteomes" id="UP000189701">
    <property type="component" value="Unplaced"/>
</dbReference>
<evidence type="ECO:0000256" key="1">
    <source>
        <dbReference type="SAM" id="MobiDB-lite"/>
    </source>
</evidence>
<dbReference type="Gene3D" id="3.10.20.90">
    <property type="entry name" value="Phosphatidylinositol 3-kinase Catalytic Subunit, Chain A, domain 1"/>
    <property type="match status" value="1"/>
</dbReference>
<name>A0A1U7XWZ8_NICSY</name>
<evidence type="ECO:0000313" key="3">
    <source>
        <dbReference type="Proteomes" id="UP000189701"/>
    </source>
</evidence>
<dbReference type="PANTHER" id="PTHR31066:SF68">
    <property type="entry name" value="SERINE_THREONINE-PROTEIN KINASE YAKA-RELATED"/>
    <property type="match status" value="1"/>
</dbReference>
<dbReference type="SUPFAM" id="SSF54277">
    <property type="entry name" value="CAD &amp; PB1 domains"/>
    <property type="match status" value="1"/>
</dbReference>
<dbReference type="CDD" id="cd06410">
    <property type="entry name" value="PB1_UP2"/>
    <property type="match status" value="1"/>
</dbReference>
<gene>
    <name evidence="4" type="primary">LOC104238388</name>
</gene>